<keyword evidence="9" id="KW-0408">Iron</keyword>
<accession>A0ABT9G0M2</accession>
<dbReference type="EMBL" id="JAUZEE010000002">
    <property type="protein sequence ID" value="MDP4300034.1"/>
    <property type="molecule type" value="Genomic_DNA"/>
</dbReference>
<dbReference type="InterPro" id="IPR017896">
    <property type="entry name" value="4Fe4S_Fe-S-bd"/>
</dbReference>
<keyword evidence="11" id="KW-0472">Membrane</keyword>
<evidence type="ECO:0000256" key="9">
    <source>
        <dbReference type="ARBA" id="ARBA00023004"/>
    </source>
</evidence>
<protein>
    <submittedName>
        <fullName evidence="14">RnfABCDGE type electron transport complex subunit B</fullName>
    </submittedName>
</protein>
<evidence type="ECO:0000256" key="8">
    <source>
        <dbReference type="ARBA" id="ARBA00022982"/>
    </source>
</evidence>
<gene>
    <name evidence="14" type="ORF">Q8X39_05260</name>
</gene>
<dbReference type="Gene3D" id="1.10.15.40">
    <property type="entry name" value="Electron transport complex subunit B, putative Fe-S cluster"/>
    <property type="match status" value="1"/>
</dbReference>
<dbReference type="InterPro" id="IPR007202">
    <property type="entry name" value="4Fe-4S_dom"/>
</dbReference>
<evidence type="ECO:0000313" key="15">
    <source>
        <dbReference type="Proteomes" id="UP001235760"/>
    </source>
</evidence>
<dbReference type="PROSITE" id="PS51379">
    <property type="entry name" value="4FE4S_FER_2"/>
    <property type="match status" value="2"/>
</dbReference>
<dbReference type="Gene3D" id="3.30.70.20">
    <property type="match status" value="1"/>
</dbReference>
<feature type="domain" description="4Fe-4S ferredoxin-type" evidence="12">
    <location>
        <begin position="78"/>
        <end position="107"/>
    </location>
</feature>
<keyword evidence="1" id="KW-0813">Transport</keyword>
<evidence type="ECO:0000256" key="1">
    <source>
        <dbReference type="ARBA" id="ARBA00022448"/>
    </source>
</evidence>
<keyword evidence="2" id="KW-1003">Cell membrane</keyword>
<evidence type="ECO:0000256" key="11">
    <source>
        <dbReference type="ARBA" id="ARBA00023136"/>
    </source>
</evidence>
<dbReference type="InterPro" id="IPR017900">
    <property type="entry name" value="4Fe4S_Fe_S_CS"/>
</dbReference>
<dbReference type="RefSeq" id="WP_305748775.1">
    <property type="nucleotide sequence ID" value="NZ_JAUZEE010000002.1"/>
</dbReference>
<keyword evidence="10" id="KW-0411">Iron-sulfur</keyword>
<dbReference type="SUPFAM" id="SSF54862">
    <property type="entry name" value="4Fe-4S ferredoxins"/>
    <property type="match status" value="1"/>
</dbReference>
<feature type="domain" description="4Fe-4S ferredoxin-type" evidence="12">
    <location>
        <begin position="109"/>
        <end position="137"/>
    </location>
</feature>
<dbReference type="Pfam" id="PF14697">
    <property type="entry name" value="Fer4_21"/>
    <property type="match status" value="1"/>
</dbReference>
<evidence type="ECO:0000256" key="7">
    <source>
        <dbReference type="ARBA" id="ARBA00022967"/>
    </source>
</evidence>
<dbReference type="PANTHER" id="PTHR42859">
    <property type="entry name" value="OXIDOREDUCTASE"/>
    <property type="match status" value="1"/>
</dbReference>
<organism evidence="14 15">
    <name type="scientific">Leptothrix discophora</name>
    <dbReference type="NCBI Taxonomy" id="89"/>
    <lineage>
        <taxon>Bacteria</taxon>
        <taxon>Pseudomonadati</taxon>
        <taxon>Pseudomonadota</taxon>
        <taxon>Betaproteobacteria</taxon>
        <taxon>Burkholderiales</taxon>
        <taxon>Sphaerotilaceae</taxon>
        <taxon>Leptothrix</taxon>
    </lineage>
</organism>
<evidence type="ECO:0000256" key="4">
    <source>
        <dbReference type="ARBA" id="ARBA00022519"/>
    </source>
</evidence>
<feature type="domain" description="4Fe-4S" evidence="13">
    <location>
        <begin position="3"/>
        <end position="62"/>
    </location>
</feature>
<proteinExistence type="predicted"/>
<dbReference type="Pfam" id="PF04060">
    <property type="entry name" value="FeS"/>
    <property type="match status" value="1"/>
</dbReference>
<reference evidence="14 15" key="1">
    <citation type="submission" date="2023-08" db="EMBL/GenBank/DDBJ databases">
        <authorList>
            <person name="Roldan D.M."/>
            <person name="Menes R.J."/>
        </authorList>
    </citation>
    <scope>NUCLEOTIDE SEQUENCE [LARGE SCALE GENOMIC DNA]</scope>
    <source>
        <strain evidence="14 15">CCM 2812</strain>
    </source>
</reference>
<dbReference type="InterPro" id="IPR010207">
    <property type="entry name" value="Elect_transpt_cplx_RnfB/RsxB"/>
</dbReference>
<keyword evidence="6" id="KW-0677">Repeat</keyword>
<name>A0ABT9G0M2_LEPDI</name>
<evidence type="ECO:0000256" key="2">
    <source>
        <dbReference type="ARBA" id="ARBA00022475"/>
    </source>
</evidence>
<keyword evidence="7" id="KW-1278">Translocase</keyword>
<dbReference type="PROSITE" id="PS51656">
    <property type="entry name" value="4FE4S"/>
    <property type="match status" value="1"/>
</dbReference>
<dbReference type="NCBIfam" id="TIGR01944">
    <property type="entry name" value="rnfB"/>
    <property type="match status" value="1"/>
</dbReference>
<dbReference type="PANTHER" id="PTHR42859:SF3">
    <property type="entry name" value="ION-TRANSLOCATING OXIDOREDUCTASE COMPLEX SUBUNIT B"/>
    <property type="match status" value="1"/>
</dbReference>
<keyword evidence="15" id="KW-1185">Reference proteome</keyword>
<dbReference type="InterPro" id="IPR050294">
    <property type="entry name" value="RnfB_subfamily"/>
</dbReference>
<keyword evidence="5" id="KW-0479">Metal-binding</keyword>
<evidence type="ECO:0000256" key="10">
    <source>
        <dbReference type="ARBA" id="ARBA00023014"/>
    </source>
</evidence>
<keyword evidence="3" id="KW-0004">4Fe-4S</keyword>
<evidence type="ECO:0000256" key="3">
    <source>
        <dbReference type="ARBA" id="ARBA00022485"/>
    </source>
</evidence>
<keyword evidence="8" id="KW-0249">Electron transport</keyword>
<sequence>MARPVHTIAQVDAALPQTQCTRCGEPDCHGYAEAIVAGRAPINRCPPGGTEGVQRLADITGQAVQALDPACGHEGPRTIAWIDEDWCIGCTLCIKACPVDCIVGSHKRMHTVVEADCTGCELCIPACPVDCIALEVVTPGRSGWSAWSVAQADEARRLYRERQARRERLRERHARTLQGKAEHKLANLETLTRDAHGEELARKRAVIQAALARARSQRKPDAG</sequence>
<evidence type="ECO:0000259" key="12">
    <source>
        <dbReference type="PROSITE" id="PS51379"/>
    </source>
</evidence>
<evidence type="ECO:0000259" key="13">
    <source>
        <dbReference type="PROSITE" id="PS51656"/>
    </source>
</evidence>
<evidence type="ECO:0000313" key="14">
    <source>
        <dbReference type="EMBL" id="MDP4300034.1"/>
    </source>
</evidence>
<dbReference type="PROSITE" id="PS00198">
    <property type="entry name" value="4FE4S_FER_1"/>
    <property type="match status" value="2"/>
</dbReference>
<dbReference type="Proteomes" id="UP001235760">
    <property type="component" value="Unassembled WGS sequence"/>
</dbReference>
<comment type="caution">
    <text evidence="14">The sequence shown here is derived from an EMBL/GenBank/DDBJ whole genome shotgun (WGS) entry which is preliminary data.</text>
</comment>
<evidence type="ECO:0000256" key="6">
    <source>
        <dbReference type="ARBA" id="ARBA00022737"/>
    </source>
</evidence>
<evidence type="ECO:0000256" key="5">
    <source>
        <dbReference type="ARBA" id="ARBA00022723"/>
    </source>
</evidence>
<keyword evidence="4" id="KW-0997">Cell inner membrane</keyword>